<dbReference type="PANTHER" id="PTHR46390:SF1">
    <property type="entry name" value="MANNOSE-1-PHOSPHATE GUANYLYLTRANSFERASE"/>
    <property type="match status" value="1"/>
</dbReference>
<dbReference type="SUPFAM" id="SSF53448">
    <property type="entry name" value="Nucleotide-diphospho-sugar transferases"/>
    <property type="match status" value="1"/>
</dbReference>
<evidence type="ECO:0000256" key="6">
    <source>
        <dbReference type="ARBA" id="ARBA00023134"/>
    </source>
</evidence>
<dbReference type="OrthoDB" id="9806359at2"/>
<keyword evidence="6" id="KW-0342">GTP-binding</keyword>
<dbReference type="RefSeq" id="WP_016419422.1">
    <property type="nucleotide sequence ID" value="NZ_FNND01000001.1"/>
</dbReference>
<comment type="caution">
    <text evidence="9">The sequence shown here is derived from an EMBL/GenBank/DDBJ whole genome shotgun (WGS) entry which is preliminary data.</text>
</comment>
<dbReference type="InterPro" id="IPR005835">
    <property type="entry name" value="NTP_transferase_dom"/>
</dbReference>
<dbReference type="Gene3D" id="3.90.550.10">
    <property type="entry name" value="Spore Coat Polysaccharide Biosynthesis Protein SpsA, Chain A"/>
    <property type="match status" value="1"/>
</dbReference>
<evidence type="ECO:0000256" key="2">
    <source>
        <dbReference type="ARBA" id="ARBA00012387"/>
    </source>
</evidence>
<dbReference type="GO" id="GO:0004475">
    <property type="term" value="F:mannose-1-phosphate guanylyltransferase (GTP) activity"/>
    <property type="evidence" value="ECO:0007669"/>
    <property type="project" value="UniProtKB-EC"/>
</dbReference>
<comment type="catalytic activity">
    <reaction evidence="7">
        <text>alpha-D-mannose 1-phosphate + GTP + H(+) = GDP-alpha-D-mannose + diphosphate</text>
        <dbReference type="Rhea" id="RHEA:15229"/>
        <dbReference type="ChEBI" id="CHEBI:15378"/>
        <dbReference type="ChEBI" id="CHEBI:33019"/>
        <dbReference type="ChEBI" id="CHEBI:37565"/>
        <dbReference type="ChEBI" id="CHEBI:57527"/>
        <dbReference type="ChEBI" id="CHEBI:58409"/>
        <dbReference type="EC" id="2.7.7.13"/>
    </reaction>
</comment>
<dbReference type="Proteomes" id="UP000182771">
    <property type="component" value="Unassembled WGS sequence"/>
</dbReference>
<dbReference type="CDD" id="cd02509">
    <property type="entry name" value="GDP-M1P_Guanylyltransferase"/>
    <property type="match status" value="1"/>
</dbReference>
<name>A0A1H2QDD3_9FLAO</name>
<evidence type="ECO:0000259" key="8">
    <source>
        <dbReference type="Pfam" id="PF00483"/>
    </source>
</evidence>
<keyword evidence="10" id="KW-1185">Reference proteome</keyword>
<evidence type="ECO:0000313" key="9">
    <source>
        <dbReference type="EMBL" id="SDW04419.1"/>
    </source>
</evidence>
<gene>
    <name evidence="9" type="ORF">SAMN05444420_101103</name>
</gene>
<dbReference type="SUPFAM" id="SSF159283">
    <property type="entry name" value="Guanosine diphospho-D-mannose pyrophosphorylase/mannose-6-phosphate isomerase linker domain"/>
    <property type="match status" value="1"/>
</dbReference>
<dbReference type="GO" id="GO:0005525">
    <property type="term" value="F:GTP binding"/>
    <property type="evidence" value="ECO:0007669"/>
    <property type="project" value="UniProtKB-KW"/>
</dbReference>
<protein>
    <recommendedName>
        <fullName evidence="2">mannose-1-phosphate guanylyltransferase</fullName>
        <ecNumber evidence="2">2.7.7.13</ecNumber>
    </recommendedName>
</protein>
<evidence type="ECO:0000256" key="1">
    <source>
        <dbReference type="ARBA" id="ARBA00006115"/>
    </source>
</evidence>
<organism evidence="9 10">
    <name type="scientific">Capnocytophaga granulosa</name>
    <dbReference type="NCBI Taxonomy" id="45242"/>
    <lineage>
        <taxon>Bacteria</taxon>
        <taxon>Pseudomonadati</taxon>
        <taxon>Bacteroidota</taxon>
        <taxon>Flavobacteriia</taxon>
        <taxon>Flavobacteriales</taxon>
        <taxon>Flavobacteriaceae</taxon>
        <taxon>Capnocytophaga</taxon>
    </lineage>
</organism>
<dbReference type="Pfam" id="PF00483">
    <property type="entry name" value="NTP_transferase"/>
    <property type="match status" value="1"/>
</dbReference>
<dbReference type="GeneID" id="85018021"/>
<proteinExistence type="inferred from homology"/>
<dbReference type="InterPro" id="IPR049577">
    <property type="entry name" value="GMPP_N"/>
</dbReference>
<reference evidence="9 10" key="1">
    <citation type="submission" date="2016-10" db="EMBL/GenBank/DDBJ databases">
        <authorList>
            <person name="Varghese N."/>
            <person name="Submissions S."/>
        </authorList>
    </citation>
    <scope>NUCLEOTIDE SEQUENCE [LARGE SCALE GENOMIC DNA]</scope>
    <source>
        <strain evidence="9 10">DSM 11449</strain>
    </source>
</reference>
<evidence type="ECO:0000256" key="4">
    <source>
        <dbReference type="ARBA" id="ARBA00022695"/>
    </source>
</evidence>
<dbReference type="InterPro" id="IPR051161">
    <property type="entry name" value="Mannose-6P_isomerase_type2"/>
</dbReference>
<keyword evidence="5" id="KW-0547">Nucleotide-binding</keyword>
<dbReference type="GO" id="GO:0009298">
    <property type="term" value="P:GDP-mannose biosynthetic process"/>
    <property type="evidence" value="ECO:0007669"/>
    <property type="project" value="TreeGrafter"/>
</dbReference>
<dbReference type="EMBL" id="FNND01000001">
    <property type="protein sequence ID" value="SDW04419.1"/>
    <property type="molecule type" value="Genomic_DNA"/>
</dbReference>
<accession>A0A1H2QDD3</accession>
<keyword evidence="4 9" id="KW-0548">Nucleotidyltransferase</keyword>
<feature type="domain" description="Nucleotidyl transferase" evidence="8">
    <location>
        <begin position="7"/>
        <end position="286"/>
    </location>
</feature>
<dbReference type="PANTHER" id="PTHR46390">
    <property type="entry name" value="MANNOSE-1-PHOSPHATE GUANYLYLTRANSFERASE"/>
    <property type="match status" value="1"/>
</dbReference>
<comment type="similarity">
    <text evidence="1">Belongs to the mannose-6-phosphate isomerase type 2 family.</text>
</comment>
<dbReference type="EC" id="2.7.7.13" evidence="2"/>
<keyword evidence="3 9" id="KW-0808">Transferase</keyword>
<evidence type="ECO:0000256" key="3">
    <source>
        <dbReference type="ARBA" id="ARBA00022679"/>
    </source>
</evidence>
<dbReference type="FunFam" id="3.90.550.10:FF:000046">
    <property type="entry name" value="Mannose-1-phosphate guanylyltransferase (GDP)"/>
    <property type="match status" value="1"/>
</dbReference>
<dbReference type="AlphaFoldDB" id="A0A1H2QDD3"/>
<evidence type="ECO:0000256" key="5">
    <source>
        <dbReference type="ARBA" id="ARBA00022741"/>
    </source>
</evidence>
<dbReference type="InterPro" id="IPR029044">
    <property type="entry name" value="Nucleotide-diphossugar_trans"/>
</dbReference>
<sequence length="359" mass="41274">MNKNHYAIIMAGGVGSRFWPVSTWAFPKQFHDMLGTGQTLLQRTYQRLTGFIPKENILISTNEIYKNLVKTQLSGISDENLVLEPSMRNTAPCILYATMKIQKRNPNAVFIVAPSDHWIEQEDEFQDNVRSCFTLCEQQDILMTLGIKPTFPNTGYGYIQYDKTDSKPSKKVLQFTEKPDYERAKQFLTEGNYLWNAGIFIWRTQSVLRAFERFQPNLFSLFKEGEAAYNTPQEWEFIRDNYGKAENISVDYAIMEPSDNIYVYPVGFDWNDLGTWGSLHEKLAKDSNNNAVVNALTLFKNSSDNIIRTDTNKVVIVDGIEHYIIVDTASVLMIYPKEKEQSIKELLGEVKEKFGNNLS</sequence>
<evidence type="ECO:0000256" key="7">
    <source>
        <dbReference type="ARBA" id="ARBA00047343"/>
    </source>
</evidence>
<evidence type="ECO:0000313" key="10">
    <source>
        <dbReference type="Proteomes" id="UP000182771"/>
    </source>
</evidence>